<organism evidence="7 8">
    <name type="scientific">Labrys miyagiensis</name>
    <dbReference type="NCBI Taxonomy" id="346912"/>
    <lineage>
        <taxon>Bacteria</taxon>
        <taxon>Pseudomonadati</taxon>
        <taxon>Pseudomonadota</taxon>
        <taxon>Alphaproteobacteria</taxon>
        <taxon>Hyphomicrobiales</taxon>
        <taxon>Xanthobacteraceae</taxon>
        <taxon>Labrys</taxon>
    </lineage>
</organism>
<dbReference type="Gene3D" id="1.10.10.10">
    <property type="entry name" value="Winged helix-like DNA-binding domain superfamily/Winged helix DNA-binding domain"/>
    <property type="match status" value="1"/>
</dbReference>
<keyword evidence="1" id="KW-0805">Transcription regulation</keyword>
<dbReference type="PANTHER" id="PTHR30514:SF20">
    <property type="entry name" value="TRANSCRIPTIONAL REGULATOR"/>
    <property type="match status" value="1"/>
</dbReference>
<dbReference type="Pfam" id="PF01380">
    <property type="entry name" value="SIS"/>
    <property type="match status" value="1"/>
</dbReference>
<dbReference type="PROSITE" id="PS51464">
    <property type="entry name" value="SIS"/>
    <property type="match status" value="1"/>
</dbReference>
<evidence type="ECO:0000256" key="1">
    <source>
        <dbReference type="ARBA" id="ARBA00023015"/>
    </source>
</evidence>
<dbReference type="SUPFAM" id="SSF53697">
    <property type="entry name" value="SIS domain"/>
    <property type="match status" value="1"/>
</dbReference>
<dbReference type="InterPro" id="IPR035472">
    <property type="entry name" value="RpiR-like_SIS"/>
</dbReference>
<evidence type="ECO:0000256" key="2">
    <source>
        <dbReference type="ARBA" id="ARBA00023125"/>
    </source>
</evidence>
<keyword evidence="2" id="KW-0238">DNA-binding</keyword>
<accession>A0ABQ6CGT2</accession>
<gene>
    <name evidence="7" type="ORF">GCM10007874_23720</name>
</gene>
<dbReference type="InterPro" id="IPR047640">
    <property type="entry name" value="RpiR-like"/>
</dbReference>
<feature type="domain" description="HTH rpiR-type" evidence="5">
    <location>
        <begin position="26"/>
        <end position="102"/>
    </location>
</feature>
<dbReference type="RefSeq" id="WP_284312274.1">
    <property type="nucleotide sequence ID" value="NZ_BSPC01000022.1"/>
</dbReference>
<feature type="domain" description="SIS" evidence="6">
    <location>
        <begin position="150"/>
        <end position="287"/>
    </location>
</feature>
<name>A0ABQ6CGT2_9HYPH</name>
<evidence type="ECO:0000259" key="5">
    <source>
        <dbReference type="PROSITE" id="PS51071"/>
    </source>
</evidence>
<feature type="region of interest" description="Disordered" evidence="4">
    <location>
        <begin position="287"/>
        <end position="311"/>
    </location>
</feature>
<dbReference type="InterPro" id="IPR036388">
    <property type="entry name" value="WH-like_DNA-bd_sf"/>
</dbReference>
<dbReference type="PROSITE" id="PS51071">
    <property type="entry name" value="HTH_RPIR"/>
    <property type="match status" value="1"/>
</dbReference>
<evidence type="ECO:0000256" key="4">
    <source>
        <dbReference type="SAM" id="MobiDB-lite"/>
    </source>
</evidence>
<dbReference type="CDD" id="cd05013">
    <property type="entry name" value="SIS_RpiR"/>
    <property type="match status" value="1"/>
</dbReference>
<keyword evidence="7" id="KW-0413">Isomerase</keyword>
<dbReference type="InterPro" id="IPR009057">
    <property type="entry name" value="Homeodomain-like_sf"/>
</dbReference>
<dbReference type="Gene3D" id="3.40.50.10490">
    <property type="entry name" value="Glucose-6-phosphate isomerase like protein, domain 1"/>
    <property type="match status" value="1"/>
</dbReference>
<dbReference type="InterPro" id="IPR046348">
    <property type="entry name" value="SIS_dom_sf"/>
</dbReference>
<dbReference type="GO" id="GO:0016853">
    <property type="term" value="F:isomerase activity"/>
    <property type="evidence" value="ECO:0007669"/>
    <property type="project" value="UniProtKB-KW"/>
</dbReference>
<dbReference type="InterPro" id="IPR000281">
    <property type="entry name" value="HTH_RpiR"/>
</dbReference>
<keyword evidence="3" id="KW-0804">Transcription</keyword>
<comment type="caution">
    <text evidence="7">The sequence shown here is derived from an EMBL/GenBank/DDBJ whole genome shotgun (WGS) entry which is preliminary data.</text>
</comment>
<reference evidence="8" key="1">
    <citation type="journal article" date="2019" name="Int. J. Syst. Evol. Microbiol.">
        <title>The Global Catalogue of Microorganisms (GCM) 10K type strain sequencing project: providing services to taxonomists for standard genome sequencing and annotation.</title>
        <authorList>
            <consortium name="The Broad Institute Genomics Platform"/>
            <consortium name="The Broad Institute Genome Sequencing Center for Infectious Disease"/>
            <person name="Wu L."/>
            <person name="Ma J."/>
        </authorList>
    </citation>
    <scope>NUCLEOTIDE SEQUENCE [LARGE SCALE GENOMIC DNA]</scope>
    <source>
        <strain evidence="8">NBRC 101365</strain>
    </source>
</reference>
<proteinExistence type="predicted"/>
<protein>
    <submittedName>
        <fullName evidence="7">Sugar isomerase</fullName>
    </submittedName>
</protein>
<dbReference type="InterPro" id="IPR001347">
    <property type="entry name" value="SIS_dom"/>
</dbReference>
<dbReference type="SUPFAM" id="SSF46689">
    <property type="entry name" value="Homeodomain-like"/>
    <property type="match status" value="1"/>
</dbReference>
<dbReference type="PANTHER" id="PTHR30514">
    <property type="entry name" value="GLUCOKINASE"/>
    <property type="match status" value="1"/>
</dbReference>
<dbReference type="EMBL" id="BSPC01000022">
    <property type="protein sequence ID" value="GLS19355.1"/>
    <property type="molecule type" value="Genomic_DNA"/>
</dbReference>
<evidence type="ECO:0000259" key="6">
    <source>
        <dbReference type="PROSITE" id="PS51464"/>
    </source>
</evidence>
<dbReference type="Pfam" id="PF01418">
    <property type="entry name" value="HTH_6"/>
    <property type="match status" value="1"/>
</dbReference>
<sequence length="311" mass="33110">MAEIIPVVNKDEDRAAFGYSRPESYEELRAVLSSGTVRLPNKLRQVAIYLWQHPTVVALGTVTSLAEQVGVQPSTLVRFAQTFGYSGFSDLQDIFKAYIRSGQRDAKGASPSDGQASAEAATLVDGFVKSSTVSLSRVTERLDLQAFEAMAASLAAAKLVYIVGSKRAFSVSSYVSLALSKLDIRNIMVDNVGSAAFEHMRLATRADAVLAISFTPYNSITPELAASAGQRGVPILSITDSAFSPLVPLSKAYVEVVEEDFSGFKSLAATLSVAMALVLRVAQLRGAGEEDESSSGKSSTAAPRKQGRKNV</sequence>
<evidence type="ECO:0000313" key="7">
    <source>
        <dbReference type="EMBL" id="GLS19355.1"/>
    </source>
</evidence>
<evidence type="ECO:0000313" key="8">
    <source>
        <dbReference type="Proteomes" id="UP001156882"/>
    </source>
</evidence>
<keyword evidence="8" id="KW-1185">Reference proteome</keyword>
<evidence type="ECO:0000256" key="3">
    <source>
        <dbReference type="ARBA" id="ARBA00023163"/>
    </source>
</evidence>
<dbReference type="Proteomes" id="UP001156882">
    <property type="component" value="Unassembled WGS sequence"/>
</dbReference>